<dbReference type="AlphaFoldDB" id="A0A2W5Z289"/>
<name>A0A2W5Z289_9BACT</name>
<accession>A0A2W5Z289</accession>
<evidence type="ECO:0000256" key="4">
    <source>
        <dbReference type="ARBA" id="ARBA00022827"/>
    </source>
</evidence>
<dbReference type="EMBL" id="QHBU01000212">
    <property type="protein sequence ID" value="PZR79300.1"/>
    <property type="molecule type" value="Genomic_DNA"/>
</dbReference>
<dbReference type="Gene3D" id="1.20.140.10">
    <property type="entry name" value="Butyryl-CoA Dehydrogenase, subunit A, domain 3"/>
    <property type="match status" value="1"/>
</dbReference>
<feature type="domain" description="Acyl-CoA dehydrogenase/oxidase C-terminal" evidence="6">
    <location>
        <begin position="196"/>
        <end position="326"/>
    </location>
</feature>
<evidence type="ECO:0000259" key="7">
    <source>
        <dbReference type="Pfam" id="PF02771"/>
    </source>
</evidence>
<reference evidence="8 9" key="1">
    <citation type="journal article" date="2017" name="Nature">
        <title>Atmospheric trace gases support primary production in Antarctic desert surface soil.</title>
        <authorList>
            <person name="Ji M."/>
            <person name="Greening C."/>
            <person name="Vanwonterghem I."/>
            <person name="Carere C.R."/>
            <person name="Bay S.K."/>
            <person name="Steen J.A."/>
            <person name="Montgomery K."/>
            <person name="Lines T."/>
            <person name="Beardall J."/>
            <person name="van Dorst J."/>
            <person name="Snape I."/>
            <person name="Stott M.B."/>
            <person name="Hugenholtz P."/>
            <person name="Ferrari B.C."/>
        </authorList>
    </citation>
    <scope>NUCLEOTIDE SEQUENCE [LARGE SCALE GENOMIC DNA]</scope>
    <source>
        <strain evidence="8">RRmetagenome_bin12</strain>
    </source>
</reference>
<keyword evidence="3" id="KW-0285">Flavoprotein</keyword>
<dbReference type="InterPro" id="IPR009075">
    <property type="entry name" value="AcylCo_DH/oxidase_C"/>
</dbReference>
<dbReference type="GO" id="GO:0050660">
    <property type="term" value="F:flavin adenine dinucleotide binding"/>
    <property type="evidence" value="ECO:0007669"/>
    <property type="project" value="InterPro"/>
</dbReference>
<dbReference type="SUPFAM" id="SSF47203">
    <property type="entry name" value="Acyl-CoA dehydrogenase C-terminal domain-like"/>
    <property type="match status" value="1"/>
</dbReference>
<evidence type="ECO:0000256" key="5">
    <source>
        <dbReference type="ARBA" id="ARBA00023002"/>
    </source>
</evidence>
<protein>
    <recommendedName>
        <fullName evidence="10">Acyl-CoA dehydrogenase</fullName>
    </recommendedName>
</protein>
<dbReference type="InterPro" id="IPR009100">
    <property type="entry name" value="AcylCoA_DH/oxidase_NM_dom_sf"/>
</dbReference>
<dbReference type="SUPFAM" id="SSF56645">
    <property type="entry name" value="Acyl-CoA dehydrogenase NM domain-like"/>
    <property type="match status" value="1"/>
</dbReference>
<comment type="cofactor">
    <cofactor evidence="1">
        <name>FAD</name>
        <dbReference type="ChEBI" id="CHEBI:57692"/>
    </cofactor>
</comment>
<evidence type="ECO:0000256" key="1">
    <source>
        <dbReference type="ARBA" id="ARBA00001974"/>
    </source>
</evidence>
<evidence type="ECO:0008006" key="10">
    <source>
        <dbReference type="Google" id="ProtNLM"/>
    </source>
</evidence>
<dbReference type="PANTHER" id="PTHR43884:SF20">
    <property type="entry name" value="ACYL-COA DEHYDROGENASE FADE28"/>
    <property type="match status" value="1"/>
</dbReference>
<dbReference type="Pfam" id="PF00441">
    <property type="entry name" value="Acyl-CoA_dh_1"/>
    <property type="match status" value="1"/>
</dbReference>
<keyword evidence="5" id="KW-0560">Oxidoreductase</keyword>
<dbReference type="GO" id="GO:0003995">
    <property type="term" value="F:acyl-CoA dehydrogenase activity"/>
    <property type="evidence" value="ECO:0007669"/>
    <property type="project" value="TreeGrafter"/>
</dbReference>
<dbReference type="InterPro" id="IPR037069">
    <property type="entry name" value="AcylCoA_DH/ox_N_sf"/>
</dbReference>
<sequence length="340" mass="35787">MRFDLTDDQRAVRDAIDELCRARWDPATMRRHLRGEDDGSGLWRELASAGWTGAAIAEQYGGQGLGTVELSLVNEGLGRALAPSSFFGNMAAGLLVEMAGSQEQKQQWLPGFAAGESRGAIGMLKPDGTALAFDAEGAAAVVLVGDGRAMIASSADCRSEAIDGVDLTRRLSRLRVSESDELGGDVAAAVDRLEVALSAELVGVANRAMDLAVDHACTRQQFGRPIGAYQAVSHRCADMLIDVESARSAVLGAAWTADHDAETLPFAASVAKVAAAQGAWRVTAASLQVHGGIGFTWEHDCHLLLRRAAASSRLLGSVDFHLDRLSRLRGLGPVGEAVSA</sequence>
<comment type="similarity">
    <text evidence="2">Belongs to the acyl-CoA dehydrogenase family.</text>
</comment>
<comment type="caution">
    <text evidence="8">The sequence shown here is derived from an EMBL/GenBank/DDBJ whole genome shotgun (WGS) entry which is preliminary data.</text>
</comment>
<dbReference type="InterPro" id="IPR013786">
    <property type="entry name" value="AcylCoA_DH/ox_N"/>
</dbReference>
<dbReference type="Gene3D" id="1.10.540.10">
    <property type="entry name" value="Acyl-CoA dehydrogenase/oxidase, N-terminal domain"/>
    <property type="match status" value="1"/>
</dbReference>
<proteinExistence type="inferred from homology"/>
<dbReference type="PANTHER" id="PTHR43884">
    <property type="entry name" value="ACYL-COA DEHYDROGENASE"/>
    <property type="match status" value="1"/>
</dbReference>
<evidence type="ECO:0000313" key="9">
    <source>
        <dbReference type="Proteomes" id="UP000248724"/>
    </source>
</evidence>
<evidence type="ECO:0000259" key="6">
    <source>
        <dbReference type="Pfam" id="PF00441"/>
    </source>
</evidence>
<dbReference type="Proteomes" id="UP000248724">
    <property type="component" value="Unassembled WGS sequence"/>
</dbReference>
<dbReference type="Pfam" id="PF02771">
    <property type="entry name" value="Acyl-CoA_dh_N"/>
    <property type="match status" value="1"/>
</dbReference>
<evidence type="ECO:0000313" key="8">
    <source>
        <dbReference type="EMBL" id="PZR79300.1"/>
    </source>
</evidence>
<evidence type="ECO:0000256" key="3">
    <source>
        <dbReference type="ARBA" id="ARBA00022630"/>
    </source>
</evidence>
<dbReference type="InterPro" id="IPR036250">
    <property type="entry name" value="AcylCo_DH-like_C"/>
</dbReference>
<keyword evidence="4" id="KW-0274">FAD</keyword>
<feature type="domain" description="Acyl-CoA dehydrogenase/oxidase N-terminal" evidence="7">
    <location>
        <begin position="6"/>
        <end position="116"/>
    </location>
</feature>
<gene>
    <name evidence="8" type="ORF">DLM65_11095</name>
</gene>
<evidence type="ECO:0000256" key="2">
    <source>
        <dbReference type="ARBA" id="ARBA00009347"/>
    </source>
</evidence>
<organism evidence="8 9">
    <name type="scientific">Candidatus Aeolococcus gillhamiae</name>
    <dbReference type="NCBI Taxonomy" id="3127015"/>
    <lineage>
        <taxon>Bacteria</taxon>
        <taxon>Bacillati</taxon>
        <taxon>Candidatus Dormiibacterota</taxon>
        <taxon>Candidatus Dormibacteria</taxon>
        <taxon>Candidatus Aeolococcales</taxon>
        <taxon>Candidatus Aeolococcaceae</taxon>
        <taxon>Candidatus Aeolococcus</taxon>
    </lineage>
</organism>